<dbReference type="OrthoDB" id="9784149at2"/>
<comment type="catalytic activity">
    <reaction evidence="1">
        <text>a beta-lactam + H2O = a substituted beta-amino acid</text>
        <dbReference type="Rhea" id="RHEA:20401"/>
        <dbReference type="ChEBI" id="CHEBI:15377"/>
        <dbReference type="ChEBI" id="CHEBI:35627"/>
        <dbReference type="ChEBI" id="CHEBI:140347"/>
        <dbReference type="EC" id="3.5.2.6"/>
    </reaction>
</comment>
<evidence type="ECO:0000313" key="4">
    <source>
        <dbReference type="EMBL" id="PYD55749.1"/>
    </source>
</evidence>
<reference evidence="4 5" key="1">
    <citation type="submission" date="2017-07" db="EMBL/GenBank/DDBJ databases">
        <title>A draft genome sequence of Komagataeibacter xylinus LMG 1515.</title>
        <authorList>
            <person name="Skraban J."/>
            <person name="Cleenwerck I."/>
            <person name="Vandamme P."/>
            <person name="Trcek J."/>
        </authorList>
    </citation>
    <scope>NUCLEOTIDE SEQUENCE [LARGE SCALE GENOMIC DNA]</scope>
    <source>
        <strain evidence="4 5">LMG 1515</strain>
    </source>
</reference>
<organism evidence="4 5">
    <name type="scientific">Komagataeibacter xylinus</name>
    <name type="common">Gluconacetobacter xylinus</name>
    <dbReference type="NCBI Taxonomy" id="28448"/>
    <lineage>
        <taxon>Bacteria</taxon>
        <taxon>Pseudomonadati</taxon>
        <taxon>Pseudomonadota</taxon>
        <taxon>Alphaproteobacteria</taxon>
        <taxon>Acetobacterales</taxon>
        <taxon>Acetobacteraceae</taxon>
        <taxon>Komagataeibacter</taxon>
    </lineage>
</organism>
<gene>
    <name evidence="4" type="ORF">CFR75_14800</name>
</gene>
<proteinExistence type="inferred from homology"/>
<dbReference type="EMBL" id="NKUC01000051">
    <property type="protein sequence ID" value="PYD55749.1"/>
    <property type="molecule type" value="Genomic_DNA"/>
</dbReference>
<dbReference type="GO" id="GO:0046677">
    <property type="term" value="P:response to antibiotic"/>
    <property type="evidence" value="ECO:0007669"/>
    <property type="project" value="InterPro"/>
</dbReference>
<dbReference type="GO" id="GO:0030655">
    <property type="term" value="P:beta-lactam antibiotic catabolic process"/>
    <property type="evidence" value="ECO:0007669"/>
    <property type="project" value="InterPro"/>
</dbReference>
<keyword evidence="4" id="KW-0378">Hydrolase</keyword>
<evidence type="ECO:0000313" key="5">
    <source>
        <dbReference type="Proteomes" id="UP000248257"/>
    </source>
</evidence>
<dbReference type="AlphaFoldDB" id="A0A318PF13"/>
<dbReference type="PANTHER" id="PTHR35333:SF3">
    <property type="entry name" value="BETA-LACTAMASE-TYPE TRANSPEPTIDASE FOLD CONTAINING PROTEIN"/>
    <property type="match status" value="1"/>
</dbReference>
<dbReference type="PANTHER" id="PTHR35333">
    <property type="entry name" value="BETA-LACTAMASE"/>
    <property type="match status" value="1"/>
</dbReference>
<dbReference type="Pfam" id="PF13354">
    <property type="entry name" value="Beta-lactamase2"/>
    <property type="match status" value="1"/>
</dbReference>
<comment type="similarity">
    <text evidence="2">Belongs to the class-A beta-lactamase family.</text>
</comment>
<name>A0A318PF13_KOMXY</name>
<dbReference type="InterPro" id="IPR012338">
    <property type="entry name" value="Beta-lactam/transpept-like"/>
</dbReference>
<dbReference type="Proteomes" id="UP000248257">
    <property type="component" value="Unassembled WGS sequence"/>
</dbReference>
<dbReference type="SUPFAM" id="SSF56601">
    <property type="entry name" value="beta-lactamase/transpeptidase-like"/>
    <property type="match status" value="1"/>
</dbReference>
<dbReference type="InterPro" id="IPR045155">
    <property type="entry name" value="Beta-lactam_cat"/>
</dbReference>
<dbReference type="EC" id="3.5.2.6" evidence="3"/>
<dbReference type="InterPro" id="IPR000871">
    <property type="entry name" value="Beta-lactam_class-A"/>
</dbReference>
<accession>A0A318PF13</accession>
<sequence length="333" mass="36209">MFLPSMADHSDKHACLGLRTEGIPMPGICAKLWRGTVIAVLMAACASTPVHAASLSDEVAATVAGQPGHFAVYAALSGQRPEVCLHCTDYINAASTMKLFVLDAAYDMFARGTLHPQDRIVVKNQFHSLVGSRSFALDQKEDSYDPLYAQSGQPVAVAELLRVMIQYSSNLATNLLIERVGVPYIRAVIRTQHIKGVRFGRMIEDFDANARGIHNQMTAKGLGLFMQKLDHGEIVGPEQSRAMIDILRGQTFNDMIPPGLPSGTPVAHKTGWVDGVRNDAGIVFLPDGQHYILVMLSRSLPDEAAGVRVLNTVSRQVYDHFAHVRGKGGLNNP</sequence>
<dbReference type="Gene3D" id="3.40.710.10">
    <property type="entry name" value="DD-peptidase/beta-lactamase superfamily"/>
    <property type="match status" value="1"/>
</dbReference>
<dbReference type="GO" id="GO:0008800">
    <property type="term" value="F:beta-lactamase activity"/>
    <property type="evidence" value="ECO:0007669"/>
    <property type="project" value="UniProtKB-EC"/>
</dbReference>
<dbReference type="STRING" id="1220579.GCA_001571345_03043"/>
<evidence type="ECO:0000256" key="3">
    <source>
        <dbReference type="ARBA" id="ARBA00012865"/>
    </source>
</evidence>
<evidence type="ECO:0000256" key="2">
    <source>
        <dbReference type="ARBA" id="ARBA00009009"/>
    </source>
</evidence>
<evidence type="ECO:0000256" key="1">
    <source>
        <dbReference type="ARBA" id="ARBA00001526"/>
    </source>
</evidence>
<protein>
    <recommendedName>
        <fullName evidence="3">beta-lactamase</fullName>
        <ecNumber evidence="3">3.5.2.6</ecNumber>
    </recommendedName>
</protein>
<comment type="caution">
    <text evidence="4">The sequence shown here is derived from an EMBL/GenBank/DDBJ whole genome shotgun (WGS) entry which is preliminary data.</text>
</comment>
<keyword evidence="5" id="KW-1185">Reference proteome</keyword>